<name>A0A8H6X505_9AGAR</name>
<dbReference type="AlphaFoldDB" id="A0A8H6X505"/>
<dbReference type="Proteomes" id="UP000620124">
    <property type="component" value="Unassembled WGS sequence"/>
</dbReference>
<organism evidence="1 2">
    <name type="scientific">Mycena venus</name>
    <dbReference type="NCBI Taxonomy" id="2733690"/>
    <lineage>
        <taxon>Eukaryota</taxon>
        <taxon>Fungi</taxon>
        <taxon>Dikarya</taxon>
        <taxon>Basidiomycota</taxon>
        <taxon>Agaricomycotina</taxon>
        <taxon>Agaricomycetes</taxon>
        <taxon>Agaricomycetidae</taxon>
        <taxon>Agaricales</taxon>
        <taxon>Marasmiineae</taxon>
        <taxon>Mycenaceae</taxon>
        <taxon>Mycena</taxon>
    </lineage>
</organism>
<proteinExistence type="predicted"/>
<reference evidence="1" key="1">
    <citation type="submission" date="2020-05" db="EMBL/GenBank/DDBJ databases">
        <title>Mycena genomes resolve the evolution of fungal bioluminescence.</title>
        <authorList>
            <person name="Tsai I.J."/>
        </authorList>
    </citation>
    <scope>NUCLEOTIDE SEQUENCE</scope>
    <source>
        <strain evidence="1">CCC161011</strain>
    </source>
</reference>
<gene>
    <name evidence="1" type="ORF">MVEN_02289100</name>
</gene>
<protein>
    <submittedName>
        <fullName evidence="1">Uncharacterized protein</fullName>
    </submittedName>
</protein>
<accession>A0A8H6X505</accession>
<comment type="caution">
    <text evidence="1">The sequence shown here is derived from an EMBL/GenBank/DDBJ whole genome shotgun (WGS) entry which is preliminary data.</text>
</comment>
<evidence type="ECO:0000313" key="2">
    <source>
        <dbReference type="Proteomes" id="UP000620124"/>
    </source>
</evidence>
<keyword evidence="2" id="KW-1185">Reference proteome</keyword>
<dbReference type="OrthoDB" id="2952032at2759"/>
<dbReference type="EMBL" id="JACAZI010000026">
    <property type="protein sequence ID" value="KAF7334592.1"/>
    <property type="molecule type" value="Genomic_DNA"/>
</dbReference>
<evidence type="ECO:0000313" key="1">
    <source>
        <dbReference type="EMBL" id="KAF7334592.1"/>
    </source>
</evidence>
<sequence>MASHAQCLHVAEIDYEPTDVDSWAQNTIVTIRHIAPLTTLSLVCRFDFCECIREAGPTLRMLTLIFPLAEITLPPPSMDPIAPRLQTLRLCAPHTKIFWIAAQLLSAPKFRPHAEKLILEVGDLDETPEPDAEELAELDGVLHTLSGLSKVRIRAPAAWNIPASLPLCRVAGKLL</sequence>